<proteinExistence type="predicted"/>
<accession>A0A1V2H6L3</accession>
<reference evidence="3 4" key="1">
    <citation type="submission" date="2016-10" db="EMBL/GenBank/DDBJ databases">
        <title>Draft Genome sequence of Roseomonas sp. strain M3.</title>
        <authorList>
            <person name="Subhash Y."/>
            <person name="Lee S."/>
        </authorList>
    </citation>
    <scope>NUCLEOTIDE SEQUENCE [LARGE SCALE GENOMIC DNA]</scope>
    <source>
        <strain evidence="3 4">M3</strain>
    </source>
</reference>
<sequence>MRSLACLALAAVLLTGNLLPAASAAWAEPIRRPNASQLEAIRRWLCPNGGTPVRGRPGRCDGAGGGSFGTPGWDRDLPPPTRQARVECPAGTRPVQARARQDVIRCLPD</sequence>
<keyword evidence="4" id="KW-1185">Reference proteome</keyword>
<dbReference type="EMBL" id="MLCO01000027">
    <property type="protein sequence ID" value="ONG57292.1"/>
    <property type="molecule type" value="Genomic_DNA"/>
</dbReference>
<feature type="region of interest" description="Disordered" evidence="1">
    <location>
        <begin position="55"/>
        <end position="109"/>
    </location>
</feature>
<evidence type="ECO:0000313" key="3">
    <source>
        <dbReference type="EMBL" id="ONG57292.1"/>
    </source>
</evidence>
<dbReference type="AlphaFoldDB" id="A0A1V2H6L3"/>
<comment type="caution">
    <text evidence="3">The sequence shown here is derived from an EMBL/GenBank/DDBJ whole genome shotgun (WGS) entry which is preliminary data.</text>
</comment>
<feature type="signal peptide" evidence="2">
    <location>
        <begin position="1"/>
        <end position="27"/>
    </location>
</feature>
<protein>
    <recommendedName>
        <fullName evidence="5">Secreted protein</fullName>
    </recommendedName>
</protein>
<evidence type="ECO:0000256" key="1">
    <source>
        <dbReference type="SAM" id="MobiDB-lite"/>
    </source>
</evidence>
<dbReference type="Proteomes" id="UP000188879">
    <property type="component" value="Unassembled WGS sequence"/>
</dbReference>
<organism evidence="3 4">
    <name type="scientific">Teichococcus deserti</name>
    <dbReference type="NCBI Taxonomy" id="1817963"/>
    <lineage>
        <taxon>Bacteria</taxon>
        <taxon>Pseudomonadati</taxon>
        <taxon>Pseudomonadota</taxon>
        <taxon>Alphaproteobacteria</taxon>
        <taxon>Acetobacterales</taxon>
        <taxon>Roseomonadaceae</taxon>
        <taxon>Roseomonas</taxon>
    </lineage>
</organism>
<gene>
    <name evidence="3" type="ORF">BKE38_04390</name>
</gene>
<evidence type="ECO:0000256" key="2">
    <source>
        <dbReference type="SAM" id="SignalP"/>
    </source>
</evidence>
<keyword evidence="2" id="KW-0732">Signal</keyword>
<feature type="compositionally biased region" description="Basic and acidic residues" evidence="1">
    <location>
        <begin position="99"/>
        <end position="109"/>
    </location>
</feature>
<evidence type="ECO:0000313" key="4">
    <source>
        <dbReference type="Proteomes" id="UP000188879"/>
    </source>
</evidence>
<name>A0A1V2H6L3_9PROT</name>
<feature type="chain" id="PRO_5010701064" description="Secreted protein" evidence="2">
    <location>
        <begin position="28"/>
        <end position="109"/>
    </location>
</feature>
<dbReference type="OrthoDB" id="7276379at2"/>
<dbReference type="RefSeq" id="WP_076956168.1">
    <property type="nucleotide sequence ID" value="NZ_MLCO01000027.1"/>
</dbReference>
<evidence type="ECO:0008006" key="5">
    <source>
        <dbReference type="Google" id="ProtNLM"/>
    </source>
</evidence>